<protein>
    <submittedName>
        <fullName evidence="1">RCG36995, isoform CRA_a</fullName>
    </submittedName>
</protein>
<dbReference type="EMBL" id="CH473951">
    <property type="protein sequence ID" value="EDM02511.1"/>
    <property type="molecule type" value="Genomic_DNA"/>
</dbReference>
<dbReference type="Proteomes" id="UP000234681">
    <property type="component" value="Chromosome 15"/>
</dbReference>
<reference evidence="1 2" key="1">
    <citation type="submission" date="2005-07" db="EMBL/GenBank/DDBJ databases">
        <authorList>
            <person name="Mural R.J."/>
            <person name="Li P.W."/>
            <person name="Adams M.D."/>
            <person name="Amanatides P.G."/>
            <person name="Baden-Tillson H."/>
            <person name="Barnstead M."/>
            <person name="Chin S.H."/>
            <person name="Dew I."/>
            <person name="Evans C.A."/>
            <person name="Ferriera S."/>
            <person name="Flanigan M."/>
            <person name="Fosler C."/>
            <person name="Glodek A."/>
            <person name="Gu Z."/>
            <person name="Holt R.A."/>
            <person name="Jennings D."/>
            <person name="Kraft C.L."/>
            <person name="Lu F."/>
            <person name="Nguyen T."/>
            <person name="Nusskern D.R."/>
            <person name="Pfannkoch C.M."/>
            <person name="Sitter C."/>
            <person name="Sutton G.G."/>
            <person name="Venter J.C."/>
            <person name="Wang Z."/>
            <person name="Woodage T."/>
            <person name="Zheng X.H."/>
            <person name="Zhong F."/>
        </authorList>
    </citation>
    <scope>NUCLEOTIDE SEQUENCE [LARGE SCALE GENOMIC DNA]</scope>
    <source>
        <strain>BN</strain>
        <strain evidence="2">Sprague-Dawley</strain>
    </source>
</reference>
<organism evidence="1 2">
    <name type="scientific">Rattus norvegicus</name>
    <name type="common">Rat</name>
    <dbReference type="NCBI Taxonomy" id="10116"/>
    <lineage>
        <taxon>Eukaryota</taxon>
        <taxon>Metazoa</taxon>
        <taxon>Chordata</taxon>
        <taxon>Craniata</taxon>
        <taxon>Vertebrata</taxon>
        <taxon>Euteleostomi</taxon>
        <taxon>Mammalia</taxon>
        <taxon>Eutheria</taxon>
        <taxon>Euarchontoglires</taxon>
        <taxon>Glires</taxon>
        <taxon>Rodentia</taxon>
        <taxon>Myomorpha</taxon>
        <taxon>Muroidea</taxon>
        <taxon>Muridae</taxon>
        <taxon>Murinae</taxon>
        <taxon>Rattus</taxon>
    </lineage>
</organism>
<dbReference type="AlphaFoldDB" id="A6HUE8"/>
<evidence type="ECO:0000313" key="2">
    <source>
        <dbReference type="Proteomes" id="UP000234681"/>
    </source>
</evidence>
<proteinExistence type="predicted"/>
<accession>A6HUE8</accession>
<name>A6HUE8_RAT</name>
<sequence>MKSIRKTSGKNHEGLCRKPLQTATKINVCGPSTTI</sequence>
<gene>
    <name evidence="1" type="ORF">rCG_36995</name>
</gene>
<evidence type="ECO:0000313" key="1">
    <source>
        <dbReference type="EMBL" id="EDM02511.1"/>
    </source>
</evidence>